<dbReference type="Pfam" id="PF00392">
    <property type="entry name" value="GntR"/>
    <property type="match status" value="1"/>
</dbReference>
<dbReference type="CDD" id="cd07377">
    <property type="entry name" value="WHTH_GntR"/>
    <property type="match status" value="1"/>
</dbReference>
<dbReference type="SMART" id="SM00895">
    <property type="entry name" value="FCD"/>
    <property type="match status" value="1"/>
</dbReference>
<dbReference type="EMBL" id="CP044399">
    <property type="protein sequence ID" value="QFI37184.1"/>
    <property type="molecule type" value="Genomic_DNA"/>
</dbReference>
<dbReference type="PRINTS" id="PR00035">
    <property type="entry name" value="HTHGNTR"/>
</dbReference>
<dbReference type="InterPro" id="IPR011711">
    <property type="entry name" value="GntR_C"/>
</dbReference>
<dbReference type="Pfam" id="PF07729">
    <property type="entry name" value="FCD"/>
    <property type="match status" value="1"/>
</dbReference>
<keyword evidence="3" id="KW-0804">Transcription</keyword>
<evidence type="ECO:0000256" key="2">
    <source>
        <dbReference type="ARBA" id="ARBA00023125"/>
    </source>
</evidence>
<dbReference type="GO" id="GO:0003677">
    <property type="term" value="F:DNA binding"/>
    <property type="evidence" value="ECO:0007669"/>
    <property type="project" value="UniProtKB-KW"/>
</dbReference>
<gene>
    <name evidence="5" type="ORF">FR932_04745</name>
</gene>
<dbReference type="KEGG" id="mmaa:FR932_04745"/>
<dbReference type="Gene3D" id="1.10.10.10">
    <property type="entry name" value="Winged helix-like DNA-binding domain superfamily/Winged helix DNA-binding domain"/>
    <property type="match status" value="1"/>
</dbReference>
<keyword evidence="1" id="KW-0805">Transcription regulation</keyword>
<dbReference type="SUPFAM" id="SSF46785">
    <property type="entry name" value="Winged helix' DNA-binding domain"/>
    <property type="match status" value="1"/>
</dbReference>
<dbReference type="SMART" id="SM00345">
    <property type="entry name" value="HTH_GNTR"/>
    <property type="match status" value="1"/>
</dbReference>
<dbReference type="Proteomes" id="UP000327424">
    <property type="component" value="Chromosome"/>
</dbReference>
<sequence>MPLDDPTKIIAVTTADKVFEQMQRAIVDGDILAGSKISEPELAKRYQVSRSTLREALNRLEKCHLIERKANVGSRVVQCTTQGLLDLYFVREALEGMACRQAAEKMTDAEIVDMKTMLSQHASAQALKDGVAYYQEEGDLDFHYKVILGSHNAQLIQLICGQLYHLVRMYRCQFGMHSPRASRAFSEHAQIIEAISDRDGELAEMLMRRHIAASRKNIESKIARQLEIEAKIEQTIKTEYTPVQGEQ</sequence>
<reference evidence="5 6" key="1">
    <citation type="submission" date="2019-09" db="EMBL/GenBank/DDBJ databases">
        <title>Hybrid Assembly of the complete Genome of the Deep-Sea Bacterium Moritella marina from long Nanopore and Illumina reads.</title>
        <authorList>
            <person name="Magin S."/>
            <person name="Georgoulis A."/>
            <person name="Papadimitriou K."/>
            <person name="Iliakis G."/>
            <person name="Vorgias C.E."/>
        </authorList>
    </citation>
    <scope>NUCLEOTIDE SEQUENCE [LARGE SCALE GENOMIC DNA]</scope>
    <source>
        <strain evidence="5 6">MP-1</strain>
    </source>
</reference>
<evidence type="ECO:0000313" key="6">
    <source>
        <dbReference type="Proteomes" id="UP000327424"/>
    </source>
</evidence>
<accession>A0A5J6WHX9</accession>
<feature type="domain" description="HTH gntR-type" evidence="4">
    <location>
        <begin position="12"/>
        <end position="79"/>
    </location>
</feature>
<dbReference type="SUPFAM" id="SSF48008">
    <property type="entry name" value="GntR ligand-binding domain-like"/>
    <property type="match status" value="1"/>
</dbReference>
<dbReference type="InterPro" id="IPR036388">
    <property type="entry name" value="WH-like_DNA-bd_sf"/>
</dbReference>
<evidence type="ECO:0000313" key="5">
    <source>
        <dbReference type="EMBL" id="QFI37184.1"/>
    </source>
</evidence>
<proteinExistence type="predicted"/>
<dbReference type="Gene3D" id="1.20.120.530">
    <property type="entry name" value="GntR ligand-binding domain-like"/>
    <property type="match status" value="1"/>
</dbReference>
<dbReference type="PANTHER" id="PTHR43537:SF49">
    <property type="entry name" value="TRANSCRIPTIONAL REGULATORY PROTEIN"/>
    <property type="match status" value="1"/>
</dbReference>
<dbReference type="InterPro" id="IPR036390">
    <property type="entry name" value="WH_DNA-bd_sf"/>
</dbReference>
<dbReference type="RefSeq" id="WP_019442846.1">
    <property type="nucleotide sequence ID" value="NZ_ALOE01000037.1"/>
</dbReference>
<protein>
    <submittedName>
        <fullName evidence="5">GntR family transcriptional regulator</fullName>
    </submittedName>
</protein>
<evidence type="ECO:0000256" key="1">
    <source>
        <dbReference type="ARBA" id="ARBA00023015"/>
    </source>
</evidence>
<evidence type="ECO:0000256" key="3">
    <source>
        <dbReference type="ARBA" id="ARBA00023163"/>
    </source>
</evidence>
<dbReference type="PANTHER" id="PTHR43537">
    <property type="entry name" value="TRANSCRIPTIONAL REGULATOR, GNTR FAMILY"/>
    <property type="match status" value="1"/>
</dbReference>
<dbReference type="OrthoDB" id="6627771at2"/>
<dbReference type="GO" id="GO:0003700">
    <property type="term" value="F:DNA-binding transcription factor activity"/>
    <property type="evidence" value="ECO:0007669"/>
    <property type="project" value="InterPro"/>
</dbReference>
<dbReference type="PROSITE" id="PS50949">
    <property type="entry name" value="HTH_GNTR"/>
    <property type="match status" value="1"/>
</dbReference>
<dbReference type="InterPro" id="IPR008920">
    <property type="entry name" value="TF_FadR/GntR_C"/>
</dbReference>
<name>A0A5J6WHX9_MORMI</name>
<evidence type="ECO:0000259" key="4">
    <source>
        <dbReference type="PROSITE" id="PS50949"/>
    </source>
</evidence>
<organism evidence="5 6">
    <name type="scientific">Moritella marina ATCC 15381</name>
    <dbReference type="NCBI Taxonomy" id="1202962"/>
    <lineage>
        <taxon>Bacteria</taxon>
        <taxon>Pseudomonadati</taxon>
        <taxon>Pseudomonadota</taxon>
        <taxon>Gammaproteobacteria</taxon>
        <taxon>Alteromonadales</taxon>
        <taxon>Moritellaceae</taxon>
        <taxon>Moritella</taxon>
    </lineage>
</organism>
<dbReference type="AlphaFoldDB" id="A0A5J6WHX9"/>
<keyword evidence="2" id="KW-0238">DNA-binding</keyword>
<dbReference type="InterPro" id="IPR000524">
    <property type="entry name" value="Tscrpt_reg_HTH_GntR"/>
</dbReference>
<keyword evidence="6" id="KW-1185">Reference proteome</keyword>